<evidence type="ECO:0000313" key="1">
    <source>
        <dbReference type="EMBL" id="MXY33142.1"/>
    </source>
</evidence>
<dbReference type="SUPFAM" id="SSF69118">
    <property type="entry name" value="AhpD-like"/>
    <property type="match status" value="1"/>
</dbReference>
<dbReference type="InterPro" id="IPR029032">
    <property type="entry name" value="AhpD-like"/>
</dbReference>
<proteinExistence type="predicted"/>
<accession>A0A6B0XZR5</accession>
<dbReference type="PANTHER" id="PTHR34846">
    <property type="entry name" value="4-CARBOXYMUCONOLACTONE DECARBOXYLASE FAMILY PROTEIN (AFU_ORTHOLOGUE AFUA_6G11590)"/>
    <property type="match status" value="1"/>
</dbReference>
<dbReference type="Gene3D" id="1.20.1290.10">
    <property type="entry name" value="AhpD-like"/>
    <property type="match status" value="1"/>
</dbReference>
<comment type="caution">
    <text evidence="1">The sequence shown here is derived from an EMBL/GenBank/DDBJ whole genome shotgun (WGS) entry which is preliminary data.</text>
</comment>
<reference evidence="1" key="1">
    <citation type="submission" date="2019-09" db="EMBL/GenBank/DDBJ databases">
        <title>Characterisation of the sponge microbiome using genome-centric metagenomics.</title>
        <authorList>
            <person name="Engelberts J.P."/>
            <person name="Robbins S.J."/>
            <person name="De Goeij J.M."/>
            <person name="Aranda M."/>
            <person name="Bell S.C."/>
            <person name="Webster N.S."/>
        </authorList>
    </citation>
    <scope>NUCLEOTIDE SEQUENCE</scope>
    <source>
        <strain evidence="1">SB0664_bin_43</strain>
    </source>
</reference>
<dbReference type="PANTHER" id="PTHR34846:SF11">
    <property type="entry name" value="4-CARBOXYMUCONOLACTONE DECARBOXYLASE FAMILY PROTEIN (AFU_ORTHOLOGUE AFUA_6G11590)"/>
    <property type="match status" value="1"/>
</dbReference>
<organism evidence="1">
    <name type="scientific">Boseongicola sp. SB0664_bin_43</name>
    <dbReference type="NCBI Taxonomy" id="2604844"/>
    <lineage>
        <taxon>Bacteria</taxon>
        <taxon>Pseudomonadati</taxon>
        <taxon>Pseudomonadota</taxon>
        <taxon>Alphaproteobacteria</taxon>
        <taxon>Rhodobacterales</taxon>
        <taxon>Paracoccaceae</taxon>
        <taxon>Boseongicola</taxon>
    </lineage>
</organism>
<gene>
    <name evidence="1" type="ORF">F4Y60_03440</name>
</gene>
<dbReference type="EMBL" id="VXRY01000134">
    <property type="protein sequence ID" value="MXY33142.1"/>
    <property type="molecule type" value="Genomic_DNA"/>
</dbReference>
<sequence>MIGGDRMKRLDGAPETLDEDQKRLYDAIAAGPRGRVKGPLAMWLNSPKFCERAQHLGEHLRFNNLFPKKWSEMIIILTAAHHRCDYEWRVHAGIAIREGLPESHVASIKEGRRPDDMQPDQESIYDFATGLLRENRVSDEVYSAFESRYGAKGIVEITGLIGYYQIGAHLLNATEFLPDDGVSDFGRDP</sequence>
<dbReference type="AlphaFoldDB" id="A0A6B0XZR5"/>
<name>A0A6B0XZR5_9RHOB</name>
<protein>
    <submittedName>
        <fullName evidence="1">Carboxymuconolactone decarboxylase family protein</fullName>
    </submittedName>
</protein>